<organism evidence="2 3">
    <name type="scientific">Lysinibacillus zambalensis</name>
    <dbReference type="NCBI Taxonomy" id="3160866"/>
    <lineage>
        <taxon>Bacteria</taxon>
        <taxon>Bacillati</taxon>
        <taxon>Bacillota</taxon>
        <taxon>Bacilli</taxon>
        <taxon>Bacillales</taxon>
        <taxon>Bacillaceae</taxon>
        <taxon>Lysinibacillus</taxon>
    </lineage>
</organism>
<sequence length="42" mass="4789">MGIGSAVITPPDFISQLLVFIPMIILYGILIYLVKRIERKQK</sequence>
<keyword evidence="1" id="KW-0472">Membrane</keyword>
<evidence type="ECO:0008006" key="4">
    <source>
        <dbReference type="Google" id="ProtNLM"/>
    </source>
</evidence>
<proteinExistence type="predicted"/>
<keyword evidence="1" id="KW-1133">Transmembrane helix</keyword>
<dbReference type="Proteomes" id="UP001478862">
    <property type="component" value="Unassembled WGS sequence"/>
</dbReference>
<keyword evidence="1" id="KW-0812">Transmembrane</keyword>
<feature type="transmembrane region" description="Helical" evidence="1">
    <location>
        <begin position="13"/>
        <end position="34"/>
    </location>
</feature>
<accession>A0ABV1MX56</accession>
<evidence type="ECO:0000313" key="3">
    <source>
        <dbReference type="Proteomes" id="UP001478862"/>
    </source>
</evidence>
<dbReference type="EMBL" id="JBEGDG010000021">
    <property type="protein sequence ID" value="MEQ6357100.1"/>
    <property type="molecule type" value="Genomic_DNA"/>
</dbReference>
<keyword evidence="3" id="KW-1185">Reference proteome</keyword>
<comment type="caution">
    <text evidence="2">The sequence shown here is derived from an EMBL/GenBank/DDBJ whole genome shotgun (WGS) entry which is preliminary data.</text>
</comment>
<reference evidence="2 3" key="1">
    <citation type="submission" date="2024-06" db="EMBL/GenBank/DDBJ databases">
        <title>Lysinibacillus zambalefons sp. nov., a Novel Firmicute Isolated from the Poon Bato Zambales Hyperalkaline Spring.</title>
        <authorList>
            <person name="Aja J.A."/>
            <person name="Lazaro J.E.H."/>
            <person name="Llorin L.D."/>
            <person name="Lim K.R."/>
            <person name="Teodosio J."/>
            <person name="Dalisay D.S."/>
        </authorList>
    </citation>
    <scope>NUCLEOTIDE SEQUENCE [LARGE SCALE GENOMIC DNA]</scope>
    <source>
        <strain evidence="2 3">M3</strain>
    </source>
</reference>
<evidence type="ECO:0000313" key="2">
    <source>
        <dbReference type="EMBL" id="MEQ6357100.1"/>
    </source>
</evidence>
<name>A0ABV1MX56_9BACI</name>
<evidence type="ECO:0000256" key="1">
    <source>
        <dbReference type="SAM" id="Phobius"/>
    </source>
</evidence>
<gene>
    <name evidence="2" type="ORF">ABNX05_20935</name>
</gene>
<protein>
    <recommendedName>
        <fullName evidence="4">Preprotein translocase subunit YajC</fullName>
    </recommendedName>
</protein>